<evidence type="ECO:0008006" key="4">
    <source>
        <dbReference type="Google" id="ProtNLM"/>
    </source>
</evidence>
<feature type="transmembrane region" description="Helical" evidence="1">
    <location>
        <begin position="63"/>
        <end position="83"/>
    </location>
</feature>
<evidence type="ECO:0000313" key="3">
    <source>
        <dbReference type="Proteomes" id="UP001367676"/>
    </source>
</evidence>
<comment type="caution">
    <text evidence="2">The sequence shown here is derived from an EMBL/GenBank/DDBJ whole genome shotgun (WGS) entry which is preliminary data.</text>
</comment>
<gene>
    <name evidence="2" type="ORF">V9T40_001996</name>
</gene>
<dbReference type="EMBL" id="JBBCAQ010000022">
    <property type="protein sequence ID" value="KAK7590383.1"/>
    <property type="molecule type" value="Genomic_DNA"/>
</dbReference>
<keyword evidence="1" id="KW-1133">Transmembrane helix</keyword>
<protein>
    <recommendedName>
        <fullName evidence="4">Odorant receptor</fullName>
    </recommendedName>
</protein>
<keyword evidence="3" id="KW-1185">Reference proteome</keyword>
<evidence type="ECO:0000313" key="2">
    <source>
        <dbReference type="EMBL" id="KAK7590383.1"/>
    </source>
</evidence>
<keyword evidence="1" id="KW-0472">Membrane</keyword>
<accession>A0AAN9TFE5</accession>
<evidence type="ECO:0000256" key="1">
    <source>
        <dbReference type="SAM" id="Phobius"/>
    </source>
</evidence>
<name>A0AAN9TFE5_9HEMI</name>
<reference evidence="2 3" key="1">
    <citation type="submission" date="2024-03" db="EMBL/GenBank/DDBJ databases">
        <title>Adaptation during the transition from Ophiocordyceps entomopathogen to insect associate is accompanied by gene loss and intensified selection.</title>
        <authorList>
            <person name="Ward C.M."/>
            <person name="Onetto C.A."/>
            <person name="Borneman A.R."/>
        </authorList>
    </citation>
    <scope>NUCLEOTIDE SEQUENCE [LARGE SCALE GENOMIC DNA]</scope>
    <source>
        <strain evidence="2">AWRI1</strain>
        <tissue evidence="2">Single Adult Female</tissue>
    </source>
</reference>
<dbReference type="AlphaFoldDB" id="A0AAN9TFE5"/>
<feature type="transmembrane region" description="Helical" evidence="1">
    <location>
        <begin position="131"/>
        <end position="153"/>
    </location>
</feature>
<dbReference type="Proteomes" id="UP001367676">
    <property type="component" value="Unassembled WGS sequence"/>
</dbReference>
<organism evidence="2 3">
    <name type="scientific">Parthenolecanium corni</name>
    <dbReference type="NCBI Taxonomy" id="536013"/>
    <lineage>
        <taxon>Eukaryota</taxon>
        <taxon>Metazoa</taxon>
        <taxon>Ecdysozoa</taxon>
        <taxon>Arthropoda</taxon>
        <taxon>Hexapoda</taxon>
        <taxon>Insecta</taxon>
        <taxon>Pterygota</taxon>
        <taxon>Neoptera</taxon>
        <taxon>Paraneoptera</taxon>
        <taxon>Hemiptera</taxon>
        <taxon>Sternorrhyncha</taxon>
        <taxon>Coccoidea</taxon>
        <taxon>Coccidae</taxon>
        <taxon>Parthenolecanium</taxon>
    </lineage>
</organism>
<feature type="transmembrane region" description="Helical" evidence="1">
    <location>
        <begin position="179"/>
        <end position="212"/>
    </location>
</feature>
<proteinExistence type="predicted"/>
<keyword evidence="1" id="KW-0812">Transmembrane</keyword>
<sequence>MENKDEKIVELLLFVLKFYGIYPFKENISAFQRNWLLAYSYTAYIGMVVSNICLLRFSQDIVTSISALSVIIGTMYFFLVQFFSAYKREHLRRLLVALGSHDVEWSVFVKTFVKIEKKIPHSRMFCIHSWIAAYNIASFIMVMAFPICSVWFLEIAEMGDPSSLVFPCWYPWNMKETRWYFFSYIIQIASAVLFQMVSYTTTAFNWIVLCIFKNDFHELQLVIRSLRRAQSTQNFINDLEYCIKRHQTLLR</sequence>
<feature type="transmembrane region" description="Helical" evidence="1">
    <location>
        <begin position="36"/>
        <end position="57"/>
    </location>
</feature>